<dbReference type="PANTHER" id="PTHR46188">
    <property type="entry name" value="BOLA-LIKE PROTEIN 3"/>
    <property type="match status" value="1"/>
</dbReference>
<dbReference type="Gene3D" id="3.10.20.90">
    <property type="entry name" value="Phosphatidylinositol 3-kinase Catalytic Subunit, Chain A, domain 1"/>
    <property type="match status" value="1"/>
</dbReference>
<dbReference type="OrthoDB" id="203381at2759"/>
<dbReference type="AlphaFoldDB" id="A0A9P5TPC4"/>
<dbReference type="Pfam" id="PF01722">
    <property type="entry name" value="BolA"/>
    <property type="match status" value="1"/>
</dbReference>
<sequence length="108" mass="11763">MLALRRLFHPPTASGRAFSASSKWRNTTFNSSLTEGEQLIHAKLTAKFSPSQLQVQDVSGGCGTFYAITIASDSFKGLPIVKQHQLVTKTLKEDISGFHGLQIKTIAT</sequence>
<dbReference type="InterPro" id="IPR052275">
    <property type="entry name" value="Mt_Fe-S_assembly_factor"/>
</dbReference>
<name>A0A9P5TPC4_GYMJU</name>
<evidence type="ECO:0000256" key="2">
    <source>
        <dbReference type="RuleBase" id="RU003860"/>
    </source>
</evidence>
<comment type="caution">
    <text evidence="3">The sequence shown here is derived from an EMBL/GenBank/DDBJ whole genome shotgun (WGS) entry which is preliminary data.</text>
</comment>
<dbReference type="InterPro" id="IPR002634">
    <property type="entry name" value="BolA"/>
</dbReference>
<dbReference type="Proteomes" id="UP000724874">
    <property type="component" value="Unassembled WGS sequence"/>
</dbReference>
<dbReference type="PANTHER" id="PTHR46188:SF1">
    <property type="entry name" value="BOLA-LIKE PROTEIN 3"/>
    <property type="match status" value="1"/>
</dbReference>
<dbReference type="InterPro" id="IPR036065">
    <property type="entry name" value="BolA-like_sf"/>
</dbReference>
<protein>
    <submittedName>
        <fullName evidence="3">Bola-like protein</fullName>
    </submittedName>
</protein>
<evidence type="ECO:0000313" key="4">
    <source>
        <dbReference type="Proteomes" id="UP000724874"/>
    </source>
</evidence>
<gene>
    <name evidence="3" type="ORF">CPB84DRAFT_1777078</name>
</gene>
<proteinExistence type="inferred from homology"/>
<dbReference type="EMBL" id="JADNYJ010000040">
    <property type="protein sequence ID" value="KAF8901634.1"/>
    <property type="molecule type" value="Genomic_DNA"/>
</dbReference>
<evidence type="ECO:0000256" key="1">
    <source>
        <dbReference type="ARBA" id="ARBA00005578"/>
    </source>
</evidence>
<organism evidence="3 4">
    <name type="scientific">Gymnopilus junonius</name>
    <name type="common">Spectacular rustgill mushroom</name>
    <name type="synonym">Gymnopilus spectabilis subsp. junonius</name>
    <dbReference type="NCBI Taxonomy" id="109634"/>
    <lineage>
        <taxon>Eukaryota</taxon>
        <taxon>Fungi</taxon>
        <taxon>Dikarya</taxon>
        <taxon>Basidiomycota</taxon>
        <taxon>Agaricomycotina</taxon>
        <taxon>Agaricomycetes</taxon>
        <taxon>Agaricomycetidae</taxon>
        <taxon>Agaricales</taxon>
        <taxon>Agaricineae</taxon>
        <taxon>Hymenogastraceae</taxon>
        <taxon>Gymnopilus</taxon>
    </lineage>
</organism>
<reference evidence="3" key="1">
    <citation type="submission" date="2020-11" db="EMBL/GenBank/DDBJ databases">
        <authorList>
            <consortium name="DOE Joint Genome Institute"/>
            <person name="Ahrendt S."/>
            <person name="Riley R."/>
            <person name="Andreopoulos W."/>
            <person name="LaButti K."/>
            <person name="Pangilinan J."/>
            <person name="Ruiz-duenas F.J."/>
            <person name="Barrasa J.M."/>
            <person name="Sanchez-Garcia M."/>
            <person name="Camarero S."/>
            <person name="Miyauchi S."/>
            <person name="Serrano A."/>
            <person name="Linde D."/>
            <person name="Babiker R."/>
            <person name="Drula E."/>
            <person name="Ayuso-Fernandez I."/>
            <person name="Pacheco R."/>
            <person name="Padilla G."/>
            <person name="Ferreira P."/>
            <person name="Barriuso J."/>
            <person name="Kellner H."/>
            <person name="Castanera R."/>
            <person name="Alfaro M."/>
            <person name="Ramirez L."/>
            <person name="Pisabarro A.G."/>
            <person name="Kuo A."/>
            <person name="Tritt A."/>
            <person name="Lipzen A."/>
            <person name="He G."/>
            <person name="Yan M."/>
            <person name="Ng V."/>
            <person name="Cullen D."/>
            <person name="Martin F."/>
            <person name="Rosso M.-N."/>
            <person name="Henrissat B."/>
            <person name="Hibbett D."/>
            <person name="Martinez A.T."/>
            <person name="Grigoriev I.V."/>
        </authorList>
    </citation>
    <scope>NUCLEOTIDE SEQUENCE</scope>
    <source>
        <strain evidence="3">AH 44721</strain>
    </source>
</reference>
<comment type="similarity">
    <text evidence="1 2">Belongs to the BolA/IbaG family.</text>
</comment>
<dbReference type="GO" id="GO:0005759">
    <property type="term" value="C:mitochondrial matrix"/>
    <property type="evidence" value="ECO:0007669"/>
    <property type="project" value="TreeGrafter"/>
</dbReference>
<dbReference type="SUPFAM" id="SSF82657">
    <property type="entry name" value="BolA-like"/>
    <property type="match status" value="1"/>
</dbReference>
<keyword evidence="4" id="KW-1185">Reference proteome</keyword>
<accession>A0A9P5TPC4</accession>
<evidence type="ECO:0000313" key="3">
    <source>
        <dbReference type="EMBL" id="KAF8901634.1"/>
    </source>
</evidence>